<dbReference type="InterPro" id="IPR029045">
    <property type="entry name" value="ClpP/crotonase-like_dom_sf"/>
</dbReference>
<dbReference type="GO" id="GO:0004175">
    <property type="term" value="F:endopeptidase activity"/>
    <property type="evidence" value="ECO:0007669"/>
    <property type="project" value="TreeGrafter"/>
</dbReference>
<dbReference type="RefSeq" id="WP_201919394.1">
    <property type="nucleotide sequence ID" value="NZ_JAERQG010000002.1"/>
</dbReference>
<evidence type="ECO:0000313" key="2">
    <source>
        <dbReference type="EMBL" id="MBL0765089.1"/>
    </source>
</evidence>
<dbReference type="Gene3D" id="3.90.226.10">
    <property type="entry name" value="2-enoyl-CoA Hydratase, Chain A, domain 1"/>
    <property type="match status" value="1"/>
</dbReference>
<protein>
    <submittedName>
        <fullName evidence="2">Peptidase S41</fullName>
    </submittedName>
</protein>
<evidence type="ECO:0000259" key="1">
    <source>
        <dbReference type="Pfam" id="PF03572"/>
    </source>
</evidence>
<evidence type="ECO:0000313" key="3">
    <source>
        <dbReference type="Proteomes" id="UP000642920"/>
    </source>
</evidence>
<dbReference type="GO" id="GO:0006508">
    <property type="term" value="P:proteolysis"/>
    <property type="evidence" value="ECO:0007669"/>
    <property type="project" value="InterPro"/>
</dbReference>
<reference evidence="2" key="1">
    <citation type="submission" date="2021-01" db="EMBL/GenBank/DDBJ databases">
        <title>Marivirga sp. nov., isolated from intertidal surface sediments.</title>
        <authorList>
            <person name="Zhang M."/>
        </authorList>
    </citation>
    <scope>NUCLEOTIDE SEQUENCE</scope>
    <source>
        <strain evidence="2">SM1354</strain>
    </source>
</reference>
<dbReference type="InterPro" id="IPR005151">
    <property type="entry name" value="Tail-specific_protease"/>
</dbReference>
<name>A0A937AEL2_9BACT</name>
<sequence length="459" mass="52216">MNKRIYLIIFLLIAGQLKAQDKFSKKVVLEDLAFLKSSLEETHINLYAYTSKEAFEKNYEEVCASITKDSLSLLEATSLFQHVITKVNNGHTEISFPGQAYGAYAYAGGTIFPLEIAFENGKSLIRKNWSDYEDIEIGSEIISINGQSIESILTKIYPYISAEREYFKLAKIELFSFPRLYWQVFGDQNHFEVKIKTDGTTKAYSLKAIDLINGYEMKRTEIITGNKELKFLDKTAYMAIGSFGGDEAEFKSFIDSSFTEIRKKKSQTLIIDLRNNNGGNDSFSDYLVSYIADKPFKWNSTYTLKTSAFLKEHIRQNYDTTQAIWKAALTHKDGEIYPYDFGAYEPQPASKRFKGKVYVLVNRQSYSQSTVTAAQIKDYGFGTIVGEETGEYASLYASIFSYSLPNTGVEVHVPKGHMIRVSGREKEQGVIPDIIIKDHLLDEKDEVLDTLIKKIKEIE</sequence>
<feature type="domain" description="Tail specific protease" evidence="1">
    <location>
        <begin position="234"/>
        <end position="435"/>
    </location>
</feature>
<keyword evidence="3" id="KW-1185">Reference proteome</keyword>
<gene>
    <name evidence="2" type="ORF">JKP34_07500</name>
</gene>
<dbReference type="PANTHER" id="PTHR32060:SF22">
    <property type="entry name" value="CARBOXYL-TERMINAL-PROCESSING PEPTIDASE 3, CHLOROPLASTIC"/>
    <property type="match status" value="1"/>
</dbReference>
<dbReference type="GO" id="GO:0008236">
    <property type="term" value="F:serine-type peptidase activity"/>
    <property type="evidence" value="ECO:0007669"/>
    <property type="project" value="InterPro"/>
</dbReference>
<dbReference type="Pfam" id="PF03572">
    <property type="entry name" value="Peptidase_S41"/>
    <property type="match status" value="1"/>
</dbReference>
<accession>A0A937AEL2</accession>
<proteinExistence type="predicted"/>
<comment type="caution">
    <text evidence="2">The sequence shown here is derived from an EMBL/GenBank/DDBJ whole genome shotgun (WGS) entry which is preliminary data.</text>
</comment>
<dbReference type="PANTHER" id="PTHR32060">
    <property type="entry name" value="TAIL-SPECIFIC PROTEASE"/>
    <property type="match status" value="1"/>
</dbReference>
<dbReference type="AlphaFoldDB" id="A0A937AEL2"/>
<dbReference type="Proteomes" id="UP000642920">
    <property type="component" value="Unassembled WGS sequence"/>
</dbReference>
<dbReference type="SUPFAM" id="SSF52096">
    <property type="entry name" value="ClpP/crotonase"/>
    <property type="match status" value="1"/>
</dbReference>
<organism evidence="2 3">
    <name type="scientific">Marivirga atlantica</name>
    <dbReference type="NCBI Taxonomy" id="1548457"/>
    <lineage>
        <taxon>Bacteria</taxon>
        <taxon>Pseudomonadati</taxon>
        <taxon>Bacteroidota</taxon>
        <taxon>Cytophagia</taxon>
        <taxon>Cytophagales</taxon>
        <taxon>Marivirgaceae</taxon>
        <taxon>Marivirga</taxon>
    </lineage>
</organism>
<dbReference type="EMBL" id="JAERQG010000002">
    <property type="protein sequence ID" value="MBL0765089.1"/>
    <property type="molecule type" value="Genomic_DNA"/>
</dbReference>